<dbReference type="Gene3D" id="1.10.10.60">
    <property type="entry name" value="Homeodomain-like"/>
    <property type="match status" value="1"/>
</dbReference>
<dbReference type="InterPro" id="IPR035965">
    <property type="entry name" value="PAS-like_dom_sf"/>
</dbReference>
<protein>
    <submittedName>
        <fullName evidence="8">Sigma-54-dependent Fis family transcriptional regulator</fullName>
    </submittedName>
</protein>
<dbReference type="PROSITE" id="PS50045">
    <property type="entry name" value="SIGMA54_INTERACT_4"/>
    <property type="match status" value="1"/>
</dbReference>
<evidence type="ECO:0000313" key="8">
    <source>
        <dbReference type="EMBL" id="QCI58491.1"/>
    </source>
</evidence>
<dbReference type="FunFam" id="3.40.50.300:FF:000006">
    <property type="entry name" value="DNA-binding transcriptional regulator NtrC"/>
    <property type="match status" value="1"/>
</dbReference>
<dbReference type="GeneID" id="89522347"/>
<evidence type="ECO:0000259" key="7">
    <source>
        <dbReference type="PROSITE" id="PS50112"/>
    </source>
</evidence>
<evidence type="ECO:0000256" key="2">
    <source>
        <dbReference type="ARBA" id="ARBA00022840"/>
    </source>
</evidence>
<dbReference type="InterPro" id="IPR025944">
    <property type="entry name" value="Sigma_54_int_dom_CS"/>
</dbReference>
<dbReference type="PANTHER" id="PTHR32071">
    <property type="entry name" value="TRANSCRIPTIONAL REGULATORY PROTEIN"/>
    <property type="match status" value="1"/>
</dbReference>
<dbReference type="Pfam" id="PF02954">
    <property type="entry name" value="HTH_8"/>
    <property type="match status" value="1"/>
</dbReference>
<dbReference type="RefSeq" id="WP_025544207.1">
    <property type="nucleotide sequence ID" value="NZ_CP034413.3"/>
</dbReference>
<dbReference type="PROSITE" id="PS00675">
    <property type="entry name" value="SIGMA54_INTERACT_1"/>
    <property type="match status" value="1"/>
</dbReference>
<sequence length="632" mass="70439">MDISVLYIIPNDRIIETVQRVMQRCDVNYPVYYGTMSGALEIAKRMIAQGSRVIVSTGLTALYLRKHLSVPVLELLFTNTEFARAIQEGLAFSDKILIVASTYVNYFVQRSLELFQNPTHSIQAAVLSLDRPFEEQVQEYLDQGDFDVVISSTPGVKQARINGKIGILFDVDEKMVEFSIQTARSLLDFVVHRAENDQLIHAVMNYTQEGLIITDRDGIISQLNASAERIIGTVNEEACGQNADQLLANRHIVDSLTNESGLADPEAHPVVLQRNTIQLDGKSVGILLSIHDMADIRMLERSAKRIHELNGHVATWRLSNIIGKSEAISQARQMARRFSQYNSTVLILGETGTGKELFAQGIHNASPRRNEPFLAINCAALPEQLLESELFGYVKGAFTGARSNGKTGLFEAANGGTIFLDEISEIPPNMQARLLRVIQERQVVRIGDDKVIPVDIRILAASNRDLRTLVQQGAFRADLYYRLSVLELKVPPLSWRREDIPLLAQSLLQNKNKALNTHVTGFAPEALEVLQSLEWPGNIRQLSNFIERLMILSDPPLITGENARALAQNEATKELPVSREGHFPTLEEAESNLIRKALDQTGGSRTAAAQLLGIHPSTLWRKLRDFDTEIPL</sequence>
<evidence type="ECO:0000256" key="3">
    <source>
        <dbReference type="ARBA" id="ARBA00023015"/>
    </source>
</evidence>
<dbReference type="Gene3D" id="1.10.8.60">
    <property type="match status" value="1"/>
</dbReference>
<dbReference type="GO" id="GO:0043565">
    <property type="term" value="F:sequence-specific DNA binding"/>
    <property type="evidence" value="ECO:0007669"/>
    <property type="project" value="InterPro"/>
</dbReference>
<reference evidence="9" key="1">
    <citation type="submission" date="2018-12" db="EMBL/GenBank/DDBJ databases">
        <title>Dusodibacter welbiota gen. nov., sp. nov., isolated from human faeces and emended description of the Oscillibacter genus.</title>
        <authorList>
            <person name="Le Roy T."/>
            <person name="Van der Smissen P."/>
            <person name="Delzenne N."/>
            <person name="Muccioli G."/>
            <person name="Collet J.F."/>
            <person name="Cani P.D."/>
        </authorList>
    </citation>
    <scope>NUCLEOTIDE SEQUENCE [LARGE SCALE GENOMIC DNA]</scope>
    <source>
        <strain evidence="9">J115</strain>
    </source>
</reference>
<evidence type="ECO:0000256" key="5">
    <source>
        <dbReference type="ARBA" id="ARBA00023163"/>
    </source>
</evidence>
<dbReference type="KEGG" id="obj:EIO64_04050"/>
<dbReference type="GO" id="GO:0006355">
    <property type="term" value="P:regulation of DNA-templated transcription"/>
    <property type="evidence" value="ECO:0007669"/>
    <property type="project" value="InterPro"/>
</dbReference>
<dbReference type="GO" id="GO:0005524">
    <property type="term" value="F:ATP binding"/>
    <property type="evidence" value="ECO:0007669"/>
    <property type="project" value="UniProtKB-KW"/>
</dbReference>
<dbReference type="CDD" id="cd00130">
    <property type="entry name" value="PAS"/>
    <property type="match status" value="1"/>
</dbReference>
<keyword evidence="1" id="KW-0547">Nucleotide-binding</keyword>
<dbReference type="GO" id="GO:0000156">
    <property type="term" value="F:phosphorelay response regulator activity"/>
    <property type="evidence" value="ECO:0007669"/>
    <property type="project" value="InterPro"/>
</dbReference>
<dbReference type="SUPFAM" id="SSF159800">
    <property type="entry name" value="PrpR receptor domain-like"/>
    <property type="match status" value="1"/>
</dbReference>
<dbReference type="AlphaFoldDB" id="A0A4D7ALM1"/>
<dbReference type="CDD" id="cd00009">
    <property type="entry name" value="AAA"/>
    <property type="match status" value="1"/>
</dbReference>
<dbReference type="InterPro" id="IPR058031">
    <property type="entry name" value="AAA_lid_NorR"/>
</dbReference>
<evidence type="ECO:0000256" key="1">
    <source>
        <dbReference type="ARBA" id="ARBA00022741"/>
    </source>
</evidence>
<accession>A0A4D7ALM1</accession>
<keyword evidence="3" id="KW-0805">Transcription regulation</keyword>
<dbReference type="InterPro" id="IPR000014">
    <property type="entry name" value="PAS"/>
</dbReference>
<name>A0A4D7ALM1_9FIRM</name>
<dbReference type="SUPFAM" id="SSF46689">
    <property type="entry name" value="Homeodomain-like"/>
    <property type="match status" value="1"/>
</dbReference>
<dbReference type="InterPro" id="IPR003593">
    <property type="entry name" value="AAA+_ATPase"/>
</dbReference>
<dbReference type="InterPro" id="IPR025943">
    <property type="entry name" value="Sigma_54_int_dom_ATP-bd_2"/>
</dbReference>
<feature type="domain" description="Sigma-54 factor interaction" evidence="6">
    <location>
        <begin position="321"/>
        <end position="551"/>
    </location>
</feature>
<dbReference type="Pfam" id="PF00158">
    <property type="entry name" value="Sigma54_activat"/>
    <property type="match status" value="1"/>
</dbReference>
<dbReference type="Gene3D" id="3.40.50.10660">
    <property type="entry name" value="PrpR receptor domain-like"/>
    <property type="match status" value="1"/>
</dbReference>
<organism evidence="8 9">
    <name type="scientific">Dysosmobacter welbionis</name>
    <dbReference type="NCBI Taxonomy" id="2093857"/>
    <lineage>
        <taxon>Bacteria</taxon>
        <taxon>Bacillati</taxon>
        <taxon>Bacillota</taxon>
        <taxon>Clostridia</taxon>
        <taxon>Eubacteriales</taxon>
        <taxon>Oscillospiraceae</taxon>
        <taxon>Dysosmobacter</taxon>
    </lineage>
</organism>
<dbReference type="PROSITE" id="PS00688">
    <property type="entry name" value="SIGMA54_INTERACT_3"/>
    <property type="match status" value="1"/>
</dbReference>
<dbReference type="PROSITE" id="PS00676">
    <property type="entry name" value="SIGMA54_INTERACT_2"/>
    <property type="match status" value="1"/>
</dbReference>
<proteinExistence type="predicted"/>
<keyword evidence="9" id="KW-1185">Reference proteome</keyword>
<dbReference type="Pfam" id="PF06506">
    <property type="entry name" value="PrpR_N"/>
    <property type="match status" value="1"/>
</dbReference>
<dbReference type="InterPro" id="IPR027417">
    <property type="entry name" value="P-loop_NTPase"/>
</dbReference>
<dbReference type="Gene3D" id="3.40.50.2300">
    <property type="match status" value="1"/>
</dbReference>
<dbReference type="SUPFAM" id="SSF55785">
    <property type="entry name" value="PYP-like sensor domain (PAS domain)"/>
    <property type="match status" value="1"/>
</dbReference>
<dbReference type="PROSITE" id="PS50112">
    <property type="entry name" value="PAS"/>
    <property type="match status" value="1"/>
</dbReference>
<evidence type="ECO:0000256" key="4">
    <source>
        <dbReference type="ARBA" id="ARBA00023125"/>
    </source>
</evidence>
<dbReference type="PANTHER" id="PTHR32071:SF57">
    <property type="entry name" value="C4-DICARBOXYLATE TRANSPORT TRANSCRIPTIONAL REGULATORY PROTEIN DCTD"/>
    <property type="match status" value="1"/>
</dbReference>
<keyword evidence="4" id="KW-0238">DNA-binding</keyword>
<dbReference type="EMBL" id="CP034413">
    <property type="protein sequence ID" value="QCI58491.1"/>
    <property type="molecule type" value="Genomic_DNA"/>
</dbReference>
<dbReference type="NCBIfam" id="TIGR00229">
    <property type="entry name" value="sensory_box"/>
    <property type="match status" value="1"/>
</dbReference>
<feature type="domain" description="PAS" evidence="7">
    <location>
        <begin position="196"/>
        <end position="242"/>
    </location>
</feature>
<dbReference type="SUPFAM" id="SSF52540">
    <property type="entry name" value="P-loop containing nucleoside triphosphate hydrolases"/>
    <property type="match status" value="1"/>
</dbReference>
<evidence type="ECO:0000259" key="6">
    <source>
        <dbReference type="PROSITE" id="PS50045"/>
    </source>
</evidence>
<dbReference type="Pfam" id="PF25601">
    <property type="entry name" value="AAA_lid_14"/>
    <property type="match status" value="1"/>
</dbReference>
<keyword evidence="2" id="KW-0067">ATP-binding</keyword>
<dbReference type="InterPro" id="IPR025662">
    <property type="entry name" value="Sigma_54_int_dom_ATP-bd_1"/>
</dbReference>
<keyword evidence="5" id="KW-0804">Transcription</keyword>
<dbReference type="Gene3D" id="3.40.50.300">
    <property type="entry name" value="P-loop containing nucleotide triphosphate hydrolases"/>
    <property type="match status" value="1"/>
</dbReference>
<dbReference type="Proteomes" id="UP000298642">
    <property type="component" value="Chromosome"/>
</dbReference>
<dbReference type="InterPro" id="IPR002078">
    <property type="entry name" value="Sigma_54_int"/>
</dbReference>
<dbReference type="SMART" id="SM00091">
    <property type="entry name" value="PAS"/>
    <property type="match status" value="1"/>
</dbReference>
<dbReference type="InterPro" id="IPR002197">
    <property type="entry name" value="HTH_Fis"/>
</dbReference>
<dbReference type="PRINTS" id="PR01590">
    <property type="entry name" value="HTHFIS"/>
</dbReference>
<dbReference type="Gene3D" id="3.30.450.20">
    <property type="entry name" value="PAS domain"/>
    <property type="match status" value="1"/>
</dbReference>
<dbReference type="SMART" id="SM00382">
    <property type="entry name" value="AAA"/>
    <property type="match status" value="1"/>
</dbReference>
<dbReference type="InterPro" id="IPR010524">
    <property type="entry name" value="Sig_transdc_resp-reg_PrpR_N"/>
</dbReference>
<evidence type="ECO:0000313" key="9">
    <source>
        <dbReference type="Proteomes" id="UP000298642"/>
    </source>
</evidence>
<gene>
    <name evidence="8" type="ORF">EIO64_04050</name>
</gene>
<dbReference type="InterPro" id="IPR009057">
    <property type="entry name" value="Homeodomain-like_sf"/>
</dbReference>